<evidence type="ECO:0000313" key="1">
    <source>
        <dbReference type="EMBL" id="QDY44382.1"/>
    </source>
</evidence>
<dbReference type="KEGG" id="pdis:D8B20_20915"/>
<evidence type="ECO:0000313" key="2">
    <source>
        <dbReference type="Proteomes" id="UP000319411"/>
    </source>
</evidence>
<keyword evidence="1" id="KW-0614">Plasmid</keyword>
<sequence length="200" mass="23266">MNIVSNMNFSQIEVFKEVYKKVYEKSHMPDLNEIIEQIVSGELLSFLIHDSDRNKGLCLVYEHNAFHYLYNIGFIPGFVNKAGMTIALRNVSKLLKDKPIIAALPREGERFDNNASRILTKEIYKVSGFRSSGLELRYSEITFDVLTNSCLFDKEKFKDFFISHYEGEIQEERLDLYQIFSCNDKEKMTSGISERKVFSI</sequence>
<dbReference type="OrthoDB" id="9879515at2"/>
<name>A0A518XJM1_9GAMM</name>
<protein>
    <submittedName>
        <fullName evidence="1">Uncharacterized protein</fullName>
    </submittedName>
</protein>
<dbReference type="Proteomes" id="UP000319411">
    <property type="component" value="Plasmid unnamed2"/>
</dbReference>
<dbReference type="AlphaFoldDB" id="A0A518XJM1"/>
<accession>A0A518XJM1</accession>
<gene>
    <name evidence="1" type="ORF">D8B20_20915</name>
</gene>
<dbReference type="RefSeq" id="WP_145891920.1">
    <property type="nucleotide sequence ID" value="NZ_CP032704.1"/>
</dbReference>
<dbReference type="EMBL" id="CP032704">
    <property type="protein sequence ID" value="QDY44382.1"/>
    <property type="molecule type" value="Genomic_DNA"/>
</dbReference>
<keyword evidence="2" id="KW-1185">Reference proteome</keyword>
<proteinExistence type="predicted"/>
<reference evidence="1 2" key="1">
    <citation type="submission" date="2018-10" db="EMBL/GenBank/DDBJ databases">
        <title>Genome Sequencing of Pantoea dispersa DSM 32899.</title>
        <authorList>
            <person name="Nawrath M."/>
            <person name="Ottenheim C."/>
            <person name="Wilm A."/>
            <person name="Zimmermann W."/>
            <person name="Wu J.C."/>
        </authorList>
    </citation>
    <scope>NUCLEOTIDE SEQUENCE [LARGE SCALE GENOMIC DNA]</scope>
    <source>
        <strain evidence="1 2">DSM 32899</strain>
        <plasmid evidence="1 2">unnamed2</plasmid>
    </source>
</reference>
<geneLocation type="plasmid" evidence="1 2">
    <name>unnamed2</name>
</geneLocation>
<organism evidence="1 2">
    <name type="scientific">Candidatus Pantoea soli</name>
    <dbReference type="NCBI Taxonomy" id="3098669"/>
    <lineage>
        <taxon>Bacteria</taxon>
        <taxon>Pseudomonadati</taxon>
        <taxon>Pseudomonadota</taxon>
        <taxon>Gammaproteobacteria</taxon>
        <taxon>Enterobacterales</taxon>
        <taxon>Erwiniaceae</taxon>
        <taxon>Pantoea</taxon>
    </lineage>
</organism>